<dbReference type="Proteomes" id="UP001138802">
    <property type="component" value="Unassembled WGS sequence"/>
</dbReference>
<organism evidence="1 2">
    <name type="scientific">Thiocapsa imhoffii</name>
    <dbReference type="NCBI Taxonomy" id="382777"/>
    <lineage>
        <taxon>Bacteria</taxon>
        <taxon>Pseudomonadati</taxon>
        <taxon>Pseudomonadota</taxon>
        <taxon>Gammaproteobacteria</taxon>
        <taxon>Chromatiales</taxon>
        <taxon>Chromatiaceae</taxon>
        <taxon>Thiocapsa</taxon>
    </lineage>
</organism>
<reference evidence="1 2" key="1">
    <citation type="journal article" date="2020" name="Microorganisms">
        <title>Osmotic Adaptation and Compatible Solute Biosynthesis of Phototrophic Bacteria as Revealed from Genome Analyses.</title>
        <authorList>
            <person name="Imhoff J.F."/>
            <person name="Rahn T."/>
            <person name="Kunzel S."/>
            <person name="Keller A."/>
            <person name="Neulinger S.C."/>
        </authorList>
    </citation>
    <scope>NUCLEOTIDE SEQUENCE [LARGE SCALE GENOMIC DNA]</scope>
    <source>
        <strain evidence="1 2">DSM 21303</strain>
    </source>
</reference>
<sequence>MLCYYIIERKPCGTSGDHGAFGLFRNLDQKGAGQPPRDLVVPRVMPFESMTCSDPDCFDSE</sequence>
<dbReference type="AlphaFoldDB" id="A0A9X0WFJ7"/>
<dbReference type="EMBL" id="NRSD01000002">
    <property type="protein sequence ID" value="MBK1643769.1"/>
    <property type="molecule type" value="Genomic_DNA"/>
</dbReference>
<name>A0A9X0WFJ7_9GAMM</name>
<protein>
    <submittedName>
        <fullName evidence="1">Uncharacterized protein</fullName>
    </submittedName>
</protein>
<evidence type="ECO:0000313" key="1">
    <source>
        <dbReference type="EMBL" id="MBK1643769.1"/>
    </source>
</evidence>
<accession>A0A9X0WFJ7</accession>
<proteinExistence type="predicted"/>
<evidence type="ECO:0000313" key="2">
    <source>
        <dbReference type="Proteomes" id="UP001138802"/>
    </source>
</evidence>
<gene>
    <name evidence="1" type="ORF">CKO25_03665</name>
</gene>
<keyword evidence="2" id="KW-1185">Reference proteome</keyword>
<comment type="caution">
    <text evidence="1">The sequence shown here is derived from an EMBL/GenBank/DDBJ whole genome shotgun (WGS) entry which is preliminary data.</text>
</comment>